<dbReference type="GO" id="GO:0008153">
    <property type="term" value="P:4-aminobenzoate biosynthetic process"/>
    <property type="evidence" value="ECO:0007669"/>
    <property type="project" value="UniProtKB-UniRule"/>
</dbReference>
<dbReference type="FunFam" id="3.20.10.10:FF:000002">
    <property type="entry name" value="D-alanine aminotransferase"/>
    <property type="match status" value="1"/>
</dbReference>
<dbReference type="NCBIfam" id="TIGR03461">
    <property type="entry name" value="pabC_Proteo"/>
    <property type="match status" value="1"/>
</dbReference>
<dbReference type="PANTHER" id="PTHR42743:SF2">
    <property type="entry name" value="AMINODEOXYCHORISMATE LYASE"/>
    <property type="match status" value="1"/>
</dbReference>
<dbReference type="InterPro" id="IPR036038">
    <property type="entry name" value="Aminotransferase-like"/>
</dbReference>
<gene>
    <name evidence="15" type="ORF">EDC52_103345</name>
</gene>
<dbReference type="EC" id="4.1.3.38" evidence="8 12"/>
<evidence type="ECO:0000256" key="11">
    <source>
        <dbReference type="ARBA" id="ARBA00069174"/>
    </source>
</evidence>
<evidence type="ECO:0000256" key="6">
    <source>
        <dbReference type="ARBA" id="ARBA00023239"/>
    </source>
</evidence>
<keyword evidence="16" id="KW-1185">Reference proteome</keyword>
<dbReference type="PANTHER" id="PTHR42743">
    <property type="entry name" value="AMINO-ACID AMINOTRANSFERASE"/>
    <property type="match status" value="1"/>
</dbReference>
<dbReference type="OrthoDB" id="9805628at2"/>
<dbReference type="InterPro" id="IPR018300">
    <property type="entry name" value="Aminotrans_IV_CS"/>
</dbReference>
<evidence type="ECO:0000313" key="16">
    <source>
        <dbReference type="Proteomes" id="UP000295719"/>
    </source>
</evidence>
<evidence type="ECO:0000256" key="14">
    <source>
        <dbReference type="RuleBase" id="RU004516"/>
    </source>
</evidence>
<dbReference type="RefSeq" id="WP_131865001.1">
    <property type="nucleotide sequence ID" value="NZ_SMCR01000003.1"/>
</dbReference>
<comment type="subunit">
    <text evidence="3">Homodimer.</text>
</comment>
<comment type="similarity">
    <text evidence="2 13">Belongs to the class-IV pyridoxal-phosphate-dependent aminotransferase family.</text>
</comment>
<dbReference type="Proteomes" id="UP000295719">
    <property type="component" value="Unassembled WGS sequence"/>
</dbReference>
<evidence type="ECO:0000256" key="7">
    <source>
        <dbReference type="ARBA" id="ARBA00035633"/>
    </source>
</evidence>
<protein>
    <recommendedName>
        <fullName evidence="11 12">Aminodeoxychorismate lyase</fullName>
        <ecNumber evidence="8 12">4.1.3.38</ecNumber>
    </recommendedName>
</protein>
<dbReference type="InterPro" id="IPR050571">
    <property type="entry name" value="Class-IV_PLP-Dep_Aminotrnsfr"/>
</dbReference>
<name>A0A4R3Z335_9GAMM</name>
<dbReference type="Pfam" id="PF01063">
    <property type="entry name" value="Aminotran_4"/>
    <property type="match status" value="1"/>
</dbReference>
<dbReference type="InterPro" id="IPR001544">
    <property type="entry name" value="Aminotrans_IV"/>
</dbReference>
<comment type="pathway">
    <text evidence="7">Cofactor biosynthesis; tetrahydrofolate biosynthesis; 4-aminobenzoate from chorismate: step 2/2.</text>
</comment>
<organism evidence="15 16">
    <name type="scientific">Biostraticola tofi</name>
    <dbReference type="NCBI Taxonomy" id="466109"/>
    <lineage>
        <taxon>Bacteria</taxon>
        <taxon>Pseudomonadati</taxon>
        <taxon>Pseudomonadota</taxon>
        <taxon>Gammaproteobacteria</taxon>
        <taxon>Enterobacterales</taxon>
        <taxon>Bruguierivoracaceae</taxon>
        <taxon>Biostraticola</taxon>
    </lineage>
</organism>
<dbReference type="InterPro" id="IPR043131">
    <property type="entry name" value="BCAT-like_N"/>
</dbReference>
<dbReference type="GO" id="GO:0046656">
    <property type="term" value="P:folic acid biosynthetic process"/>
    <property type="evidence" value="ECO:0007669"/>
    <property type="project" value="UniProtKB-KW"/>
</dbReference>
<sequence length="266" mass="29483">MNWINGEPALHLPLGDRLIQCGDGFFTTARLRHGRISLLPYHLERLSLAAQRLMFAPLDMALLAEEIQLAAESAVDGIIKVIISRGGGGRGYSMAGVSVPVRIICHSPAPAHYPTLMQRGVEMALSPVRLSRNPLFAGLKHLNRLEQVMIRAHLDRDGNADEALVLDTAGQVVECCAANLFWRTEDRVFTPRLNQAGVEGVMRRHIIDTLQRSTYTFSEIAAGPEALYAADEVIICNALMPVLPVKRIEARRYCSHQLFNYLGPYC</sequence>
<evidence type="ECO:0000313" key="15">
    <source>
        <dbReference type="EMBL" id="TCV98253.1"/>
    </source>
</evidence>
<keyword evidence="4 14" id="KW-0663">Pyridoxal phosphate</keyword>
<dbReference type="SUPFAM" id="SSF56752">
    <property type="entry name" value="D-aminoacid aminotransferase-like PLP-dependent enzymes"/>
    <property type="match status" value="1"/>
</dbReference>
<dbReference type="AlphaFoldDB" id="A0A4R3Z335"/>
<dbReference type="Gene3D" id="3.20.10.10">
    <property type="entry name" value="D-amino Acid Aminotransferase, subunit A, domain 2"/>
    <property type="match status" value="1"/>
</dbReference>
<evidence type="ECO:0000256" key="8">
    <source>
        <dbReference type="ARBA" id="ARBA00035676"/>
    </source>
</evidence>
<evidence type="ECO:0000256" key="3">
    <source>
        <dbReference type="ARBA" id="ARBA00011738"/>
    </source>
</evidence>
<proteinExistence type="inferred from homology"/>
<evidence type="ECO:0000256" key="4">
    <source>
        <dbReference type="ARBA" id="ARBA00022898"/>
    </source>
</evidence>
<keyword evidence="5" id="KW-0289">Folate biosynthesis</keyword>
<dbReference type="InterPro" id="IPR043132">
    <property type="entry name" value="BCAT-like_C"/>
</dbReference>
<dbReference type="GO" id="GO:0008696">
    <property type="term" value="F:4-amino-4-deoxychorismate lyase activity"/>
    <property type="evidence" value="ECO:0007669"/>
    <property type="project" value="UniProtKB-UniRule"/>
</dbReference>
<dbReference type="InterPro" id="IPR017824">
    <property type="entry name" value="Aminodeoxychorismate_lyase_IV"/>
</dbReference>
<evidence type="ECO:0000256" key="10">
    <source>
        <dbReference type="ARBA" id="ARBA00054027"/>
    </source>
</evidence>
<evidence type="ECO:0000256" key="5">
    <source>
        <dbReference type="ARBA" id="ARBA00022909"/>
    </source>
</evidence>
<evidence type="ECO:0000256" key="1">
    <source>
        <dbReference type="ARBA" id="ARBA00001933"/>
    </source>
</evidence>
<dbReference type="NCBIfam" id="NF004761">
    <property type="entry name" value="PRK06092.1"/>
    <property type="match status" value="1"/>
</dbReference>
<comment type="catalytic activity">
    <reaction evidence="9">
        <text>4-amino-4-deoxychorismate = 4-aminobenzoate + pyruvate + H(+)</text>
        <dbReference type="Rhea" id="RHEA:16201"/>
        <dbReference type="ChEBI" id="CHEBI:15361"/>
        <dbReference type="ChEBI" id="CHEBI:15378"/>
        <dbReference type="ChEBI" id="CHEBI:17836"/>
        <dbReference type="ChEBI" id="CHEBI:58406"/>
        <dbReference type="EC" id="4.1.3.38"/>
    </reaction>
</comment>
<comment type="cofactor">
    <cofactor evidence="1 14">
        <name>pyridoxal 5'-phosphate</name>
        <dbReference type="ChEBI" id="CHEBI:597326"/>
    </cofactor>
</comment>
<comment type="function">
    <text evidence="10">Involved in the biosynthesis of p-aminobenzoate (PABA), a precursor of tetrahydrofolate. Converts 4-amino-4-deoxychorismate into 4-aminobenzoate (PABA) and pyruvate.</text>
</comment>
<evidence type="ECO:0000256" key="12">
    <source>
        <dbReference type="NCBIfam" id="TIGR03461"/>
    </source>
</evidence>
<reference evidence="15 16" key="1">
    <citation type="submission" date="2019-03" db="EMBL/GenBank/DDBJ databases">
        <title>Genomic Encyclopedia of Type Strains, Phase IV (KMG-IV): sequencing the most valuable type-strain genomes for metagenomic binning, comparative biology and taxonomic classification.</title>
        <authorList>
            <person name="Goeker M."/>
        </authorList>
    </citation>
    <scope>NUCLEOTIDE SEQUENCE [LARGE SCALE GENOMIC DNA]</scope>
    <source>
        <strain evidence="15 16">DSM 19580</strain>
    </source>
</reference>
<dbReference type="PROSITE" id="PS00770">
    <property type="entry name" value="AA_TRANSFER_CLASS_4"/>
    <property type="match status" value="1"/>
</dbReference>
<evidence type="ECO:0000256" key="13">
    <source>
        <dbReference type="RuleBase" id="RU004106"/>
    </source>
</evidence>
<comment type="caution">
    <text evidence="15">The sequence shown here is derived from an EMBL/GenBank/DDBJ whole genome shotgun (WGS) entry which is preliminary data.</text>
</comment>
<dbReference type="Gene3D" id="3.30.470.10">
    <property type="match status" value="1"/>
</dbReference>
<evidence type="ECO:0000256" key="2">
    <source>
        <dbReference type="ARBA" id="ARBA00009320"/>
    </source>
</evidence>
<keyword evidence="6 15" id="KW-0456">Lyase</keyword>
<accession>A0A4R3Z335</accession>
<dbReference type="GO" id="GO:0005829">
    <property type="term" value="C:cytosol"/>
    <property type="evidence" value="ECO:0007669"/>
    <property type="project" value="TreeGrafter"/>
</dbReference>
<evidence type="ECO:0000256" key="9">
    <source>
        <dbReference type="ARBA" id="ARBA00049529"/>
    </source>
</evidence>
<dbReference type="GO" id="GO:0030170">
    <property type="term" value="F:pyridoxal phosphate binding"/>
    <property type="evidence" value="ECO:0007669"/>
    <property type="project" value="InterPro"/>
</dbReference>
<dbReference type="EMBL" id="SMCR01000003">
    <property type="protein sequence ID" value="TCV98253.1"/>
    <property type="molecule type" value="Genomic_DNA"/>
</dbReference>